<feature type="transmembrane region" description="Helical" evidence="6">
    <location>
        <begin position="73"/>
        <end position="91"/>
    </location>
</feature>
<dbReference type="InterPro" id="IPR051288">
    <property type="entry name" value="Serum_paraoxonase/arylesterase"/>
</dbReference>
<protein>
    <submittedName>
        <fullName evidence="9">Adipocyte plasma membrane-associated protein</fullName>
    </submittedName>
    <submittedName>
        <fullName evidence="8">DPPIV_N domain-containing protein</fullName>
    </submittedName>
</protein>
<keyword evidence="3" id="KW-1015">Disulfide bond</keyword>
<comment type="cofactor">
    <cofactor evidence="5">
        <name>Ca(2+)</name>
        <dbReference type="ChEBI" id="CHEBI:29108"/>
    </cofactor>
    <text evidence="5">Binds 2 calcium ions per subunit.</text>
</comment>
<dbReference type="PANTHER" id="PTHR11799">
    <property type="entry name" value="PARAOXONASE"/>
    <property type="match status" value="1"/>
</dbReference>
<accession>A0A0K0E170</accession>
<dbReference type="WBParaSite" id="SSTP_0000323400.1">
    <property type="protein sequence ID" value="SSTP_0000323400.1"/>
    <property type="gene ID" value="SSTP_0000323400"/>
</dbReference>
<dbReference type="WBParaSite" id="TCONS_00007267.p1">
    <property type="protein sequence ID" value="TCONS_00007267.p1"/>
    <property type="gene ID" value="XLOC_005306"/>
</dbReference>
<evidence type="ECO:0000313" key="9">
    <source>
        <dbReference type="WBParaSite" id="TCONS_00007267.p1"/>
    </source>
</evidence>
<proteinExistence type="inferred from homology"/>
<sequence>MGKYKIFKKKEKEERKEENVIENRKGKKDVFDEKKFKKFIEEERGTGDGLKKLKLNKPTPSYGGGGGKFIEKLILTLFFTILTSWLIRWILILDTNQNIHPHHPSSCYKPSFNEPLVGMIIVDEIEMILYFTQKGKVYNVEFERKDTINELAIDWKNENDITLNIKSISYYGINFNIFFYLVNEKIDADEIVIFAWDQKYSRLIFNSRYYIPAIPRISSLSPVAFNRLYLVSPFYYSNNSYLQAAEVVTNFKYGSIYFYDGKNVNKIVDGLSYPKDITIDIKRNRLFVGEIIGRNIKAYHIKPDFSLEEASNINTILSSPKKLFIDKKSGDLWSLSYSHLWKKLYNDFFYNYNNMSIYDGGTKTHRIRFQDDLMKSWIATEPFADNGEYFPNANDIILHENQLILSSKSNGLLYCPKLNMKII</sequence>
<comment type="similarity">
    <text evidence="1">Belongs to the paraoxonase family.</text>
</comment>
<evidence type="ECO:0000256" key="2">
    <source>
        <dbReference type="ARBA" id="ARBA00022801"/>
    </source>
</evidence>
<evidence type="ECO:0000256" key="3">
    <source>
        <dbReference type="ARBA" id="ARBA00023157"/>
    </source>
</evidence>
<evidence type="ECO:0000256" key="4">
    <source>
        <dbReference type="ARBA" id="ARBA00023180"/>
    </source>
</evidence>
<keyword evidence="7" id="KW-1185">Reference proteome</keyword>
<dbReference type="PANTHER" id="PTHR11799:SF12">
    <property type="entry name" value="PARAOXONASE-RELATED"/>
    <property type="match status" value="1"/>
</dbReference>
<evidence type="ECO:0000256" key="5">
    <source>
        <dbReference type="PIRSR" id="PIRSR602640-2"/>
    </source>
</evidence>
<dbReference type="Proteomes" id="UP000035681">
    <property type="component" value="Unplaced"/>
</dbReference>
<dbReference type="InterPro" id="IPR011042">
    <property type="entry name" value="6-blade_b-propeller_TolB-like"/>
</dbReference>
<dbReference type="SUPFAM" id="SSF63829">
    <property type="entry name" value="Calcium-dependent phosphotriesterase"/>
    <property type="match status" value="1"/>
</dbReference>
<evidence type="ECO:0000313" key="7">
    <source>
        <dbReference type="Proteomes" id="UP000035681"/>
    </source>
</evidence>
<keyword evidence="6" id="KW-1133">Transmembrane helix</keyword>
<dbReference type="STRING" id="6248.A0A0K0E170"/>
<organism evidence="8">
    <name type="scientific">Strongyloides stercoralis</name>
    <name type="common">Threadworm</name>
    <dbReference type="NCBI Taxonomy" id="6248"/>
    <lineage>
        <taxon>Eukaryota</taxon>
        <taxon>Metazoa</taxon>
        <taxon>Ecdysozoa</taxon>
        <taxon>Nematoda</taxon>
        <taxon>Chromadorea</taxon>
        <taxon>Rhabditida</taxon>
        <taxon>Tylenchina</taxon>
        <taxon>Panagrolaimomorpha</taxon>
        <taxon>Strongyloidoidea</taxon>
        <taxon>Strongyloididae</taxon>
        <taxon>Strongyloides</taxon>
    </lineage>
</organism>
<keyword evidence="6" id="KW-0472">Membrane</keyword>
<dbReference type="AlphaFoldDB" id="A0A0K0E170"/>
<keyword evidence="5" id="KW-0479">Metal-binding</keyword>
<keyword evidence="4" id="KW-0325">Glycoprotein</keyword>
<dbReference type="InterPro" id="IPR002640">
    <property type="entry name" value="Arylesterase"/>
</dbReference>
<keyword evidence="6" id="KW-0812">Transmembrane</keyword>
<dbReference type="GO" id="GO:0046872">
    <property type="term" value="F:metal ion binding"/>
    <property type="evidence" value="ECO:0007669"/>
    <property type="project" value="UniProtKB-KW"/>
</dbReference>
<feature type="binding site" evidence="5">
    <location>
        <position position="168"/>
    </location>
    <ligand>
        <name>Ca(2+)</name>
        <dbReference type="ChEBI" id="CHEBI:29108"/>
        <label>1</label>
        <note>catalytic</note>
    </ligand>
</feature>
<dbReference type="Gene3D" id="2.120.10.30">
    <property type="entry name" value="TolB, C-terminal domain"/>
    <property type="match status" value="1"/>
</dbReference>
<evidence type="ECO:0000256" key="6">
    <source>
        <dbReference type="SAM" id="Phobius"/>
    </source>
</evidence>
<name>A0A0K0E170_STRER</name>
<keyword evidence="5" id="KW-0106">Calcium</keyword>
<evidence type="ECO:0000256" key="1">
    <source>
        <dbReference type="ARBA" id="ARBA00008595"/>
    </source>
</evidence>
<reference evidence="8" key="1">
    <citation type="submission" date="2015-08" db="UniProtKB">
        <authorList>
            <consortium name="WormBaseParasite"/>
        </authorList>
    </citation>
    <scope>IDENTIFICATION</scope>
</reference>
<dbReference type="Pfam" id="PF01731">
    <property type="entry name" value="Arylesterase"/>
    <property type="match status" value="1"/>
</dbReference>
<keyword evidence="2" id="KW-0378">Hydrolase</keyword>
<evidence type="ECO:0000313" key="8">
    <source>
        <dbReference type="WBParaSite" id="SSTP_0000323400.1"/>
    </source>
</evidence>
<dbReference type="GO" id="GO:0004064">
    <property type="term" value="F:arylesterase activity"/>
    <property type="evidence" value="ECO:0007669"/>
    <property type="project" value="InterPro"/>
</dbReference>